<sequence length="405" mass="44662">MHVGVDTRIAAMNQSEEKWGHRRNVSAAATKSTGTTKFDSMMAEVDDIHECDAKAIDDRFTKQLRLARAAIREKPTDEDNGSDDQSDDEVTTARVSHAAKKGAFDVARSTVPEISIDLNALRSFVTRAPANDSKMVQCYVERDKSGVNMMRPVYRLFLEDGKQFLLGAQKRIHNKTSNYLLSMDRNPTDRRSGLIVGKLRGNWSGASYTMYDQGLNPLKTSLASNVRCILGVVEFTYDKMGPGRMAIRIPPVNAAGVATPLKDKPTAGEDGAKGGDASGCGDNDDNDHVPLLPVKMHNKRPKYDEKARGHVLNFNGRVTMSSVKNFQLQRDGEDNTSDVVMQFGRVSCQPPGPNEQCSCHKHIFNLDYKHPLSAVQAFAVCLAAMDGKLADHKTFETLSDLAKRK</sequence>
<reference evidence="4" key="1">
    <citation type="submission" date="2013-12" db="EMBL/GenBank/DDBJ databases">
        <title>The Genome Sequence of Aphanomyces astaci APO3.</title>
        <authorList>
            <consortium name="The Broad Institute Genomics Platform"/>
            <person name="Russ C."/>
            <person name="Tyler B."/>
            <person name="van West P."/>
            <person name="Dieguez-Uribeondo J."/>
            <person name="Young S.K."/>
            <person name="Zeng Q."/>
            <person name="Gargeya S."/>
            <person name="Fitzgerald M."/>
            <person name="Abouelleil A."/>
            <person name="Alvarado L."/>
            <person name="Chapman S.B."/>
            <person name="Gainer-Dewar J."/>
            <person name="Goldberg J."/>
            <person name="Griggs A."/>
            <person name="Gujja S."/>
            <person name="Hansen M."/>
            <person name="Howarth C."/>
            <person name="Imamovic A."/>
            <person name="Ireland A."/>
            <person name="Larimer J."/>
            <person name="McCowan C."/>
            <person name="Murphy C."/>
            <person name="Pearson M."/>
            <person name="Poon T.W."/>
            <person name="Priest M."/>
            <person name="Roberts A."/>
            <person name="Saif S."/>
            <person name="Shea T."/>
            <person name="Sykes S."/>
            <person name="Wortman J."/>
            <person name="Nusbaum C."/>
            <person name="Birren B."/>
        </authorList>
    </citation>
    <scope>NUCLEOTIDE SEQUENCE [LARGE SCALE GENOMIC DNA]</scope>
    <source>
        <strain evidence="4">APO3</strain>
    </source>
</reference>
<dbReference type="PANTHER" id="PTHR16517:SF7">
    <property type="entry name" value="PROTEIN KING TUBBY"/>
    <property type="match status" value="1"/>
</dbReference>
<feature type="region of interest" description="Disordered" evidence="2">
    <location>
        <begin position="261"/>
        <end position="288"/>
    </location>
</feature>
<feature type="region of interest" description="Disordered" evidence="2">
    <location>
        <begin position="71"/>
        <end position="94"/>
    </location>
</feature>
<feature type="compositionally biased region" description="Basic and acidic residues" evidence="2">
    <location>
        <begin position="261"/>
        <end position="273"/>
    </location>
</feature>
<dbReference type="STRING" id="112090.W4G8Q7"/>
<organism evidence="4">
    <name type="scientific">Aphanomyces astaci</name>
    <name type="common">Crayfish plague agent</name>
    <dbReference type="NCBI Taxonomy" id="112090"/>
    <lineage>
        <taxon>Eukaryota</taxon>
        <taxon>Sar</taxon>
        <taxon>Stramenopiles</taxon>
        <taxon>Oomycota</taxon>
        <taxon>Saprolegniomycetes</taxon>
        <taxon>Saprolegniales</taxon>
        <taxon>Verrucalvaceae</taxon>
        <taxon>Aphanomyces</taxon>
    </lineage>
</organism>
<proteinExistence type="inferred from homology"/>
<feature type="compositionally biased region" description="Acidic residues" evidence="2">
    <location>
        <begin position="78"/>
        <end position="90"/>
    </location>
</feature>
<dbReference type="GeneID" id="20812054"/>
<name>W4G8Q7_APHAT</name>
<dbReference type="InterPro" id="IPR000007">
    <property type="entry name" value="Tubby_C"/>
</dbReference>
<evidence type="ECO:0000256" key="2">
    <source>
        <dbReference type="SAM" id="MobiDB-lite"/>
    </source>
</evidence>
<gene>
    <name evidence="4" type="ORF">H257_10058</name>
</gene>
<dbReference type="PANTHER" id="PTHR16517">
    <property type="entry name" value="TUBBY-RELATED"/>
    <property type="match status" value="1"/>
</dbReference>
<dbReference type="InterPro" id="IPR025659">
    <property type="entry name" value="Tubby-like_C"/>
</dbReference>
<protein>
    <recommendedName>
        <fullName evidence="3">Tubby C-terminal domain-containing protein</fullName>
    </recommendedName>
</protein>
<dbReference type="EMBL" id="KI913139">
    <property type="protein sequence ID" value="ETV75666.1"/>
    <property type="molecule type" value="Genomic_DNA"/>
</dbReference>
<evidence type="ECO:0000259" key="3">
    <source>
        <dbReference type="Pfam" id="PF01167"/>
    </source>
</evidence>
<dbReference type="RefSeq" id="XP_009834797.1">
    <property type="nucleotide sequence ID" value="XM_009836495.1"/>
</dbReference>
<dbReference type="Pfam" id="PF01167">
    <property type="entry name" value="Tub"/>
    <property type="match status" value="1"/>
</dbReference>
<dbReference type="Gene3D" id="3.20.90.10">
    <property type="entry name" value="Tubby Protein, Chain A"/>
    <property type="match status" value="1"/>
</dbReference>
<dbReference type="VEuPathDB" id="FungiDB:H257_10058"/>
<evidence type="ECO:0000313" key="4">
    <source>
        <dbReference type="EMBL" id="ETV75666.1"/>
    </source>
</evidence>
<dbReference type="SUPFAM" id="SSF54518">
    <property type="entry name" value="Tubby C-terminal domain-like"/>
    <property type="match status" value="1"/>
</dbReference>
<feature type="domain" description="Tubby C-terminal" evidence="3">
    <location>
        <begin position="128"/>
        <end position="386"/>
    </location>
</feature>
<evidence type="ECO:0000256" key="1">
    <source>
        <dbReference type="ARBA" id="ARBA00007129"/>
    </source>
</evidence>
<comment type="similarity">
    <text evidence="1">Belongs to the TUB family.</text>
</comment>
<dbReference type="AlphaFoldDB" id="W4G8Q7"/>
<accession>W4G8Q7</accession>
<dbReference type="PRINTS" id="PR01573">
    <property type="entry name" value="SUPERTUBBY"/>
</dbReference>
<dbReference type="OrthoDB" id="73654at2759"/>